<evidence type="ECO:0000313" key="8">
    <source>
        <dbReference type="Proteomes" id="UP001304461"/>
    </source>
</evidence>
<comment type="similarity">
    <text evidence="1 6">Belongs to the heat shock protein 70 family.</text>
</comment>
<evidence type="ECO:0000256" key="1">
    <source>
        <dbReference type="ARBA" id="ARBA00007381"/>
    </source>
</evidence>
<evidence type="ECO:0000256" key="4">
    <source>
        <dbReference type="ARBA" id="ARBA00023016"/>
    </source>
</evidence>
<keyword evidence="4" id="KW-0346">Stress response</keyword>
<keyword evidence="2 6" id="KW-0547">Nucleotide-binding</keyword>
<dbReference type="EMBL" id="JAYGHX010000003">
    <property type="protein sequence ID" value="MEA5390996.1"/>
    <property type="molecule type" value="Genomic_DNA"/>
</dbReference>
<keyword evidence="5" id="KW-0143">Chaperone</keyword>
<sequence length="517" mass="55087">MSGTLAIDLGSSTTVVAWQDRQGPPGLLPLPPYSCGDPCVVPSLLWLEAPDAERPLIGRQVLEAALADGDHPGLCRDFKRQIGAPATGPSPGWLSAERAGALLLEGLWRALPAELVPERLVLTAPIETYRGYRAWLERACRDLAVPELALVDEPTAAAIGAGLPPGSRVLVVDMGGGTIDLSLVALEGGEGRAAPIAQLLRFAGRDLTRSGQSLRCARVIGKAGVALGGRDIDRWIAARLCPDGPADGGLLQLAERIKCQLSDAPEARQIQAAAGSFRELTLTRPAFERLLEERGLPQLLDGLLEAVLAAARREGLGLGDIDAVLPVGGSSRIPLIRRWLEGRCPGVPLRGERPVEAVALGALALTPGVQVRDVLARGVSLRCWDRRSAAHRWHPLFVAGQSWPTEQPLELVLACSQDGQEELELVLGEPLPEERAEVVFEAGLPVLRERPAGAAPVRPWSPSPLTIPLASPGQRGVDRLRLRFSIDARARLLVAWDDLEAAADGGRSEPRPLGPVR</sequence>
<name>A0ABU5RTC2_9CYAN</name>
<dbReference type="Gene3D" id="3.90.640.10">
    <property type="entry name" value="Actin, Chain A, domain 4"/>
    <property type="match status" value="1"/>
</dbReference>
<dbReference type="PANTHER" id="PTHR19375">
    <property type="entry name" value="HEAT SHOCK PROTEIN 70KDA"/>
    <property type="match status" value="1"/>
</dbReference>
<dbReference type="InterPro" id="IPR043129">
    <property type="entry name" value="ATPase_NBD"/>
</dbReference>
<dbReference type="InterPro" id="IPR018181">
    <property type="entry name" value="Heat_shock_70_CS"/>
</dbReference>
<dbReference type="Proteomes" id="UP001304461">
    <property type="component" value="Unassembled WGS sequence"/>
</dbReference>
<gene>
    <name evidence="7" type="ORF">VB738_06945</name>
</gene>
<evidence type="ECO:0000256" key="6">
    <source>
        <dbReference type="RuleBase" id="RU003322"/>
    </source>
</evidence>
<evidence type="ECO:0000313" key="7">
    <source>
        <dbReference type="EMBL" id="MEA5390996.1"/>
    </source>
</evidence>
<protein>
    <submittedName>
        <fullName evidence="7">Hsp70 family protein</fullName>
    </submittedName>
</protein>
<evidence type="ECO:0000256" key="2">
    <source>
        <dbReference type="ARBA" id="ARBA00022741"/>
    </source>
</evidence>
<dbReference type="PROSITE" id="PS00329">
    <property type="entry name" value="HSP70_2"/>
    <property type="match status" value="1"/>
</dbReference>
<dbReference type="PRINTS" id="PR00301">
    <property type="entry name" value="HEATSHOCK70"/>
</dbReference>
<organism evidence="7 8">
    <name type="scientific">Cyanobium gracile UHCC 0139</name>
    <dbReference type="NCBI Taxonomy" id="3110308"/>
    <lineage>
        <taxon>Bacteria</taxon>
        <taxon>Bacillati</taxon>
        <taxon>Cyanobacteriota</taxon>
        <taxon>Cyanophyceae</taxon>
        <taxon>Synechococcales</taxon>
        <taxon>Prochlorococcaceae</taxon>
        <taxon>Cyanobium</taxon>
    </lineage>
</organism>
<dbReference type="SUPFAM" id="SSF53067">
    <property type="entry name" value="Actin-like ATPase domain"/>
    <property type="match status" value="2"/>
</dbReference>
<comment type="caution">
    <text evidence="7">The sequence shown here is derived from an EMBL/GenBank/DDBJ whole genome shotgun (WGS) entry which is preliminary data.</text>
</comment>
<dbReference type="Gene3D" id="3.30.420.40">
    <property type="match status" value="2"/>
</dbReference>
<evidence type="ECO:0000256" key="5">
    <source>
        <dbReference type="ARBA" id="ARBA00023186"/>
    </source>
</evidence>
<evidence type="ECO:0000256" key="3">
    <source>
        <dbReference type="ARBA" id="ARBA00022840"/>
    </source>
</evidence>
<proteinExistence type="inferred from homology"/>
<dbReference type="RefSeq" id="WP_323305049.1">
    <property type="nucleotide sequence ID" value="NZ_JAYGHX010000003.1"/>
</dbReference>
<accession>A0ABU5RTC2</accession>
<keyword evidence="3 6" id="KW-0067">ATP-binding</keyword>
<keyword evidence="8" id="KW-1185">Reference proteome</keyword>
<dbReference type="InterPro" id="IPR013126">
    <property type="entry name" value="Hsp_70_fam"/>
</dbReference>
<dbReference type="Pfam" id="PF00012">
    <property type="entry name" value="HSP70"/>
    <property type="match status" value="2"/>
</dbReference>
<reference evidence="7 8" key="1">
    <citation type="submission" date="2023-12" db="EMBL/GenBank/DDBJ databases">
        <title>Baltic Sea Cyanobacteria.</title>
        <authorList>
            <person name="Delbaje E."/>
            <person name="Fewer D.P."/>
            <person name="Shishido T.K."/>
        </authorList>
    </citation>
    <scope>NUCLEOTIDE SEQUENCE [LARGE SCALE GENOMIC DNA]</scope>
    <source>
        <strain evidence="7 8">UHCC 0139</strain>
    </source>
</reference>